<dbReference type="Gene3D" id="3.40.50.1820">
    <property type="entry name" value="alpha/beta hydrolase"/>
    <property type="match status" value="1"/>
</dbReference>
<organism evidence="6 7">
    <name type="scientific">Saccharomonospora piscinae</name>
    <dbReference type="NCBI Taxonomy" id="687388"/>
    <lineage>
        <taxon>Bacteria</taxon>
        <taxon>Bacillati</taxon>
        <taxon>Actinomycetota</taxon>
        <taxon>Actinomycetes</taxon>
        <taxon>Pseudonocardiales</taxon>
        <taxon>Pseudonocardiaceae</taxon>
        <taxon>Saccharomonospora</taxon>
    </lineage>
</organism>
<dbReference type="Proteomes" id="UP000192591">
    <property type="component" value="Unassembled WGS sequence"/>
</dbReference>
<dbReference type="InterPro" id="IPR000675">
    <property type="entry name" value="Cutinase/axe"/>
</dbReference>
<evidence type="ECO:0000313" key="6">
    <source>
        <dbReference type="EMBL" id="OQO92635.1"/>
    </source>
</evidence>
<protein>
    <submittedName>
        <fullName evidence="6">Uncharacterized protein</fullName>
    </submittedName>
</protein>
<feature type="signal peptide" evidence="5">
    <location>
        <begin position="1"/>
        <end position="28"/>
    </location>
</feature>
<evidence type="ECO:0000256" key="1">
    <source>
        <dbReference type="ARBA" id="ARBA00007534"/>
    </source>
</evidence>
<proteinExistence type="inferred from homology"/>
<dbReference type="GO" id="GO:0052689">
    <property type="term" value="F:carboxylic ester hydrolase activity"/>
    <property type="evidence" value="ECO:0007669"/>
    <property type="project" value="UniProtKB-KW"/>
</dbReference>
<comment type="similarity">
    <text evidence="1">Belongs to the cutinase family.</text>
</comment>
<evidence type="ECO:0000256" key="5">
    <source>
        <dbReference type="SAM" id="SignalP"/>
    </source>
</evidence>
<evidence type="ECO:0000256" key="4">
    <source>
        <dbReference type="ARBA" id="ARBA00023157"/>
    </source>
</evidence>
<keyword evidence="7" id="KW-1185">Reference proteome</keyword>
<dbReference type="STRING" id="1962155.B1813_10745"/>
<evidence type="ECO:0000256" key="3">
    <source>
        <dbReference type="ARBA" id="ARBA00022801"/>
    </source>
</evidence>
<accession>A0A1V9A654</accession>
<comment type="caution">
    <text evidence="6">The sequence shown here is derived from an EMBL/GenBank/DDBJ whole genome shotgun (WGS) entry which is preliminary data.</text>
</comment>
<keyword evidence="2" id="KW-0719">Serine esterase</keyword>
<dbReference type="Pfam" id="PF01083">
    <property type="entry name" value="Cutinase"/>
    <property type="match status" value="1"/>
</dbReference>
<sequence>MRIVKKSAVTKAGAALAGVLAAATAATAATAVAAPAAQAQQGAACPGTAVFQTDGYGHGETLTNWNDSAFNANPPAGWDIVQVPYEDGVFPGLDRLALDEAVAGGAAALDGAVRDFHASCPGSRLVLSGYSEGALVAGDVLETLARTNDIPHHLVHGVLYGNPRRAFGDGGAGGVAGGIETNLPTILPGVTMRGGHDFGDLAVHDVCNENDGICNSTNMITNLAAFANGLVGYASGDHGYVLDPARDLGSGQTLHRQPQRVPHGAPLPIPVGTPWQIQQLLGDNVGARDDVRTARDQLAGLVGQDTLDQLARNSPWYRLIQEA</sequence>
<evidence type="ECO:0000313" key="7">
    <source>
        <dbReference type="Proteomes" id="UP000192591"/>
    </source>
</evidence>
<dbReference type="EMBL" id="MWIH01000005">
    <property type="protein sequence ID" value="OQO92635.1"/>
    <property type="molecule type" value="Genomic_DNA"/>
</dbReference>
<dbReference type="AlphaFoldDB" id="A0A1V9A654"/>
<dbReference type="PANTHER" id="PTHR33630">
    <property type="entry name" value="CUTINASE RV1984C-RELATED-RELATED"/>
    <property type="match status" value="1"/>
</dbReference>
<keyword evidence="3" id="KW-0378">Hydrolase</keyword>
<reference evidence="6 7" key="1">
    <citation type="submission" date="2017-02" db="EMBL/GenBank/DDBJ databases">
        <title>Draft genome of Saccharomonospora sp. 154.</title>
        <authorList>
            <person name="Alonso-Carmona G.S."/>
            <person name="De La Haba R."/>
            <person name="Vera-Gargallo B."/>
            <person name="Sandoval-Trujillo A.H."/>
            <person name="Ramirez-Duran N."/>
            <person name="Ventosa A."/>
        </authorList>
    </citation>
    <scope>NUCLEOTIDE SEQUENCE [LARGE SCALE GENOMIC DNA]</scope>
    <source>
        <strain evidence="6 7">LRS4.154</strain>
    </source>
</reference>
<dbReference type="InterPro" id="IPR029058">
    <property type="entry name" value="AB_hydrolase_fold"/>
</dbReference>
<gene>
    <name evidence="6" type="ORF">B1813_10745</name>
</gene>
<evidence type="ECO:0000256" key="2">
    <source>
        <dbReference type="ARBA" id="ARBA00022487"/>
    </source>
</evidence>
<keyword evidence="5" id="KW-0732">Signal</keyword>
<keyword evidence="4" id="KW-1015">Disulfide bond</keyword>
<dbReference type="RefSeq" id="WP_081191673.1">
    <property type="nucleotide sequence ID" value="NZ_MWIH01000005.1"/>
</dbReference>
<dbReference type="SMART" id="SM01110">
    <property type="entry name" value="Cutinase"/>
    <property type="match status" value="1"/>
</dbReference>
<name>A0A1V9A654_SACPI</name>
<feature type="chain" id="PRO_5013274899" evidence="5">
    <location>
        <begin position="29"/>
        <end position="323"/>
    </location>
</feature>
<dbReference type="SUPFAM" id="SSF53474">
    <property type="entry name" value="alpha/beta-Hydrolases"/>
    <property type="match status" value="1"/>
</dbReference>
<dbReference type="PANTHER" id="PTHR33630:SF9">
    <property type="entry name" value="CUTINASE 4"/>
    <property type="match status" value="1"/>
</dbReference>